<protein>
    <submittedName>
        <fullName evidence="1">Uncharacterized protein</fullName>
    </submittedName>
</protein>
<sequence length="91" mass="10387">MVFSVMERANQVLSSLETDVKLANECMTSSSARGLQAYREGVWVSTMYTAWPPTDTYILRSYYSTLCNTSLELGFLLDGQCWVTHTWKTMI</sequence>
<dbReference type="EMBL" id="WNYA01000002">
    <property type="protein sequence ID" value="KAG8586576.1"/>
    <property type="molecule type" value="Genomic_DNA"/>
</dbReference>
<proteinExistence type="predicted"/>
<organism evidence="1 2">
    <name type="scientific">Engystomops pustulosus</name>
    <name type="common">Tungara frog</name>
    <name type="synonym">Physalaemus pustulosus</name>
    <dbReference type="NCBI Taxonomy" id="76066"/>
    <lineage>
        <taxon>Eukaryota</taxon>
        <taxon>Metazoa</taxon>
        <taxon>Chordata</taxon>
        <taxon>Craniata</taxon>
        <taxon>Vertebrata</taxon>
        <taxon>Euteleostomi</taxon>
        <taxon>Amphibia</taxon>
        <taxon>Batrachia</taxon>
        <taxon>Anura</taxon>
        <taxon>Neobatrachia</taxon>
        <taxon>Hyloidea</taxon>
        <taxon>Leptodactylidae</taxon>
        <taxon>Leiuperinae</taxon>
        <taxon>Engystomops</taxon>
    </lineage>
</organism>
<gene>
    <name evidence="1" type="ORF">GDO81_005426</name>
</gene>
<comment type="caution">
    <text evidence="1">The sequence shown here is derived from an EMBL/GenBank/DDBJ whole genome shotgun (WGS) entry which is preliminary data.</text>
</comment>
<evidence type="ECO:0000313" key="2">
    <source>
        <dbReference type="Proteomes" id="UP000824782"/>
    </source>
</evidence>
<dbReference type="Proteomes" id="UP000824782">
    <property type="component" value="Unassembled WGS sequence"/>
</dbReference>
<reference evidence="1" key="1">
    <citation type="thesis" date="2020" institute="ProQuest LLC" country="789 East Eisenhower Parkway, Ann Arbor, MI, USA">
        <title>Comparative Genomics and Chromosome Evolution.</title>
        <authorList>
            <person name="Mudd A.B."/>
        </authorList>
    </citation>
    <scope>NUCLEOTIDE SEQUENCE</scope>
    <source>
        <strain evidence="1">237g6f4</strain>
        <tissue evidence="1">Blood</tissue>
    </source>
</reference>
<keyword evidence="2" id="KW-1185">Reference proteome</keyword>
<dbReference type="AlphaFoldDB" id="A0AAV7CPU8"/>
<name>A0AAV7CPU8_ENGPU</name>
<accession>A0AAV7CPU8</accession>
<evidence type="ECO:0000313" key="1">
    <source>
        <dbReference type="EMBL" id="KAG8586576.1"/>
    </source>
</evidence>